<dbReference type="eggNOG" id="KOG0323">
    <property type="taxonomic scope" value="Eukaryota"/>
</dbReference>
<dbReference type="OMA" id="DQTVIHC"/>
<dbReference type="InterPro" id="IPR036412">
    <property type="entry name" value="HAD-like_sf"/>
</dbReference>
<comment type="catalytic activity">
    <reaction evidence="4 6">
        <text>O-phospho-L-seryl-[protein] + H2O = L-seryl-[protein] + phosphate</text>
        <dbReference type="Rhea" id="RHEA:20629"/>
        <dbReference type="Rhea" id="RHEA-COMP:9863"/>
        <dbReference type="Rhea" id="RHEA-COMP:11604"/>
        <dbReference type="ChEBI" id="CHEBI:15377"/>
        <dbReference type="ChEBI" id="CHEBI:29999"/>
        <dbReference type="ChEBI" id="CHEBI:43474"/>
        <dbReference type="ChEBI" id="CHEBI:83421"/>
        <dbReference type="EC" id="3.1.3.16"/>
    </reaction>
</comment>
<feature type="region of interest" description="Disordered" evidence="7">
    <location>
        <begin position="424"/>
        <end position="450"/>
    </location>
</feature>
<dbReference type="InterPro" id="IPR004274">
    <property type="entry name" value="FCP1_dom"/>
</dbReference>
<proteinExistence type="predicted"/>
<evidence type="ECO:0000256" key="7">
    <source>
        <dbReference type="SAM" id="MobiDB-lite"/>
    </source>
</evidence>
<comment type="subcellular location">
    <subcellularLocation>
        <location evidence="1 6">Nucleus</location>
    </subcellularLocation>
</comment>
<evidence type="ECO:0000256" key="5">
    <source>
        <dbReference type="ARBA" id="ARBA00048336"/>
    </source>
</evidence>
<dbReference type="EMBL" id="ADBL01000876">
    <property type="status" value="NOT_ANNOTATED_CDS"/>
    <property type="molecule type" value="Genomic_DNA"/>
</dbReference>
<gene>
    <name evidence="10" type="ORF">MAPG_03694</name>
</gene>
<accession>A0A0C4DUQ2</accession>
<keyword evidence="2 6" id="KW-0378">Hydrolase</keyword>
<feature type="compositionally biased region" description="Low complexity" evidence="7">
    <location>
        <begin position="359"/>
        <end position="374"/>
    </location>
</feature>
<sequence length="850" mass="93130">MGEDSRRGNKMLSLGSRPAYPITITKLYKSIGDRIKKQEPLFQYSFKIWGEQGNQETGEYEPVLKTTFTEWPCPADGKLLKWHIRAGEVIGRDRECATVEEDCTHEIQFQGLCAMCGKDMTEANWAADKLDTERAPINMTHDQTRLLVSKKAATKTEFELQKRLLDQRKLILVVDLDQTIIHACIEPTIGDWQRDPTNPNHEAVKDVKSFQLNDDGPRGLASGCWYYIKMRPGLVDFLEKIATMYELHVYTMGTRAYAMNIAKIVDPEQKLFGNRVISRDENGSMTAKSLQRLFPVSTRMVVIIDDRADVWPRNRPNLIKVVPYDFFKGIGDINSSFLPKREDLIAPAAQPPKTVSVNGSKSAKPNGGGAAAAAAGKKSTLEELASMSSGEGAALIKKQTEEQEKTLEMQIKDRPLLHMQEQLDKEDGEAASKEEGAGTDAASTTTSHPRHHLLLDDDSELAYLEQHLTQLHEAFYRAYDAEVAGERGDRSVDDQTSPPDVGDVLDGLKFKVLRGTRIVLSGLVPVGVDVHMSEIGLQAQSFGATILKKVSKQATHLVVSSSRPRTLKVTQAEKIPGIKIVNQDWLINSLSQWKHLDEAPYAMGKSAAERAAMASASTPGENTDAETPSDGEAGGGARKAKKPKSVRIVVSNPNGASNEEDGEDSDDEDEGPDDGVDDDFDDDFDLNGATSPVEQLKDFDWDKADAEMADFLDSDDETSADGTSTAGNNSESEESSTLVLGRKRKLGGNTTESEDESRLSPDSGGAKKQRVGTVRSASKLRVVRVPGEDDKENRTSLPTPHGTGDEGDATLPKSSQASAVDDDDFDEDLEADLMAELEAEELESAEQEKG</sequence>
<dbReference type="Gene3D" id="3.40.50.1000">
    <property type="entry name" value="HAD superfamily/HAD-like"/>
    <property type="match status" value="1"/>
</dbReference>
<dbReference type="EC" id="3.1.3.16" evidence="6"/>
<dbReference type="InterPro" id="IPR039189">
    <property type="entry name" value="Fcp1"/>
</dbReference>
<dbReference type="NCBIfam" id="TIGR02250">
    <property type="entry name" value="FCP1_euk"/>
    <property type="match status" value="1"/>
</dbReference>
<evidence type="ECO:0000313" key="10">
    <source>
        <dbReference type="EMBL" id="KLU84654.1"/>
    </source>
</evidence>
<dbReference type="Pfam" id="PF03031">
    <property type="entry name" value="NIF"/>
    <property type="match status" value="1"/>
</dbReference>
<dbReference type="InterPro" id="IPR023214">
    <property type="entry name" value="HAD_sf"/>
</dbReference>
<dbReference type="CDD" id="cd07521">
    <property type="entry name" value="HAD_FCP1-like"/>
    <property type="match status" value="1"/>
</dbReference>
<dbReference type="VEuPathDB" id="FungiDB:MAPG_03694"/>
<feature type="compositionally biased region" description="Acidic residues" evidence="7">
    <location>
        <begin position="820"/>
        <end position="829"/>
    </location>
</feature>
<dbReference type="EMBL" id="GL876968">
    <property type="protein sequence ID" value="KLU84654.1"/>
    <property type="molecule type" value="Genomic_DNA"/>
</dbReference>
<dbReference type="SUPFAM" id="SSF56784">
    <property type="entry name" value="HAD-like"/>
    <property type="match status" value="1"/>
</dbReference>
<name>A0A0C4DUQ2_MAGP6</name>
<reference evidence="11" key="5">
    <citation type="submission" date="2015-06" db="UniProtKB">
        <authorList>
            <consortium name="EnsemblFungi"/>
        </authorList>
    </citation>
    <scope>IDENTIFICATION</scope>
    <source>
        <strain evidence="11">ATCC 64411</strain>
    </source>
</reference>
<dbReference type="STRING" id="644358.A0A0C4DUQ2"/>
<dbReference type="InterPro" id="IPR036420">
    <property type="entry name" value="BRCT_dom_sf"/>
</dbReference>
<dbReference type="PANTHER" id="PTHR23081:SF36">
    <property type="entry name" value="RNA POLYMERASE II SUBUNIT A C-TERMINAL DOMAIN PHOSPHATASE"/>
    <property type="match status" value="1"/>
</dbReference>
<dbReference type="PROSITE" id="PS50969">
    <property type="entry name" value="FCP1"/>
    <property type="match status" value="1"/>
</dbReference>
<comment type="catalytic activity">
    <reaction evidence="5 6">
        <text>O-phospho-L-threonyl-[protein] + H2O = L-threonyl-[protein] + phosphate</text>
        <dbReference type="Rhea" id="RHEA:47004"/>
        <dbReference type="Rhea" id="RHEA-COMP:11060"/>
        <dbReference type="Rhea" id="RHEA-COMP:11605"/>
        <dbReference type="ChEBI" id="CHEBI:15377"/>
        <dbReference type="ChEBI" id="CHEBI:30013"/>
        <dbReference type="ChEBI" id="CHEBI:43474"/>
        <dbReference type="ChEBI" id="CHEBI:61977"/>
        <dbReference type="EC" id="3.1.3.16"/>
    </reaction>
</comment>
<feature type="region of interest" description="Disordered" evidence="7">
    <location>
        <begin position="610"/>
        <end position="829"/>
    </location>
</feature>
<dbReference type="AlphaFoldDB" id="A0A0C4DUQ2"/>
<evidence type="ECO:0000256" key="6">
    <source>
        <dbReference type="RuleBase" id="RU366066"/>
    </source>
</evidence>
<feature type="compositionally biased region" description="Acidic residues" evidence="7">
    <location>
        <begin position="658"/>
        <end position="685"/>
    </location>
</feature>
<evidence type="ECO:0000256" key="3">
    <source>
        <dbReference type="ARBA" id="ARBA00023242"/>
    </source>
</evidence>
<feature type="compositionally biased region" description="Basic and acidic residues" evidence="7">
    <location>
        <begin position="695"/>
        <end position="706"/>
    </location>
</feature>
<evidence type="ECO:0000256" key="2">
    <source>
        <dbReference type="ARBA" id="ARBA00022801"/>
    </source>
</evidence>
<dbReference type="FunFam" id="3.40.50.1000:FF:000142">
    <property type="entry name" value="Similar to FCP1-like phosphatase"/>
    <property type="match status" value="1"/>
</dbReference>
<reference evidence="10" key="3">
    <citation type="submission" date="2011-03" db="EMBL/GenBank/DDBJ databases">
        <title>Annotation of Magnaporthe poae ATCC 64411.</title>
        <authorList>
            <person name="Ma L.-J."/>
            <person name="Dead R."/>
            <person name="Young S.K."/>
            <person name="Zeng Q."/>
            <person name="Gargeya S."/>
            <person name="Fitzgerald M."/>
            <person name="Haas B."/>
            <person name="Abouelleil A."/>
            <person name="Alvarado L."/>
            <person name="Arachchi H.M."/>
            <person name="Berlin A."/>
            <person name="Brown A."/>
            <person name="Chapman S.B."/>
            <person name="Chen Z."/>
            <person name="Dunbar C."/>
            <person name="Freedman E."/>
            <person name="Gearin G."/>
            <person name="Gellesch M."/>
            <person name="Goldberg J."/>
            <person name="Griggs A."/>
            <person name="Gujja S."/>
            <person name="Heiman D."/>
            <person name="Howarth C."/>
            <person name="Larson L."/>
            <person name="Lui A."/>
            <person name="MacDonald P.J.P."/>
            <person name="Mehta T."/>
            <person name="Montmayeur A."/>
            <person name="Murphy C."/>
            <person name="Neiman D."/>
            <person name="Pearson M."/>
            <person name="Priest M."/>
            <person name="Roberts A."/>
            <person name="Saif S."/>
            <person name="Shea T."/>
            <person name="Shenoy N."/>
            <person name="Sisk P."/>
            <person name="Stolte C."/>
            <person name="Sykes S."/>
            <person name="Yandava C."/>
            <person name="Wortman J."/>
            <person name="Nusbaum C."/>
            <person name="Birren B."/>
        </authorList>
    </citation>
    <scope>NUCLEOTIDE SEQUENCE</scope>
    <source>
        <strain evidence="10">ATCC 64411</strain>
    </source>
</reference>
<dbReference type="SUPFAM" id="SSF52113">
    <property type="entry name" value="BRCT domain"/>
    <property type="match status" value="1"/>
</dbReference>
<evidence type="ECO:0000259" key="9">
    <source>
        <dbReference type="PROSITE" id="PS50969"/>
    </source>
</evidence>
<organism evidence="11 12">
    <name type="scientific">Magnaporthiopsis poae (strain ATCC 64411 / 73-15)</name>
    <name type="common">Kentucky bluegrass fungus</name>
    <name type="synonym">Magnaporthe poae</name>
    <dbReference type="NCBI Taxonomy" id="644358"/>
    <lineage>
        <taxon>Eukaryota</taxon>
        <taxon>Fungi</taxon>
        <taxon>Dikarya</taxon>
        <taxon>Ascomycota</taxon>
        <taxon>Pezizomycotina</taxon>
        <taxon>Sordariomycetes</taxon>
        <taxon>Sordariomycetidae</taxon>
        <taxon>Magnaporthales</taxon>
        <taxon>Magnaporthaceae</taxon>
        <taxon>Magnaporthiopsis</taxon>
    </lineage>
</organism>
<feature type="region of interest" description="Disordered" evidence="7">
    <location>
        <begin position="349"/>
        <end position="374"/>
    </location>
</feature>
<evidence type="ECO:0000259" key="8">
    <source>
        <dbReference type="PROSITE" id="PS50172"/>
    </source>
</evidence>
<dbReference type="InterPro" id="IPR001357">
    <property type="entry name" value="BRCT_dom"/>
</dbReference>
<feature type="domain" description="BRCT" evidence="8">
    <location>
        <begin position="508"/>
        <end position="603"/>
    </location>
</feature>
<dbReference type="PANTHER" id="PTHR23081">
    <property type="entry name" value="RNA POLYMERASE II CTD PHOSPHATASE"/>
    <property type="match status" value="1"/>
</dbReference>
<dbReference type="GO" id="GO:0005634">
    <property type="term" value="C:nucleus"/>
    <property type="evidence" value="ECO:0007669"/>
    <property type="project" value="UniProtKB-SubCell"/>
</dbReference>
<feature type="compositionally biased region" description="Basic and acidic residues" evidence="7">
    <location>
        <begin position="424"/>
        <end position="436"/>
    </location>
</feature>
<dbReference type="PROSITE" id="PS50172">
    <property type="entry name" value="BRCT"/>
    <property type="match status" value="1"/>
</dbReference>
<evidence type="ECO:0000256" key="4">
    <source>
        <dbReference type="ARBA" id="ARBA00047761"/>
    </source>
</evidence>
<evidence type="ECO:0000256" key="1">
    <source>
        <dbReference type="ARBA" id="ARBA00004123"/>
    </source>
</evidence>
<reference evidence="12" key="1">
    <citation type="submission" date="2010-05" db="EMBL/GenBank/DDBJ databases">
        <title>The genome sequence of Magnaporthe poae strain ATCC 64411.</title>
        <authorList>
            <person name="Ma L.-J."/>
            <person name="Dead R."/>
            <person name="Young S."/>
            <person name="Zeng Q."/>
            <person name="Koehrsen M."/>
            <person name="Alvarado L."/>
            <person name="Berlin A."/>
            <person name="Chapman S.B."/>
            <person name="Chen Z."/>
            <person name="Freedman E."/>
            <person name="Gellesch M."/>
            <person name="Goldberg J."/>
            <person name="Griggs A."/>
            <person name="Gujja S."/>
            <person name="Heilman E.R."/>
            <person name="Heiman D."/>
            <person name="Hepburn T."/>
            <person name="Howarth C."/>
            <person name="Jen D."/>
            <person name="Larson L."/>
            <person name="Mehta T."/>
            <person name="Neiman D."/>
            <person name="Pearson M."/>
            <person name="Roberts A."/>
            <person name="Saif S."/>
            <person name="Shea T."/>
            <person name="Shenoy N."/>
            <person name="Sisk P."/>
            <person name="Stolte C."/>
            <person name="Sykes S."/>
            <person name="Walk T."/>
            <person name="White J."/>
            <person name="Yandava C."/>
            <person name="Haas B."/>
            <person name="Nusbaum C."/>
            <person name="Birren B."/>
        </authorList>
    </citation>
    <scope>NUCLEOTIDE SEQUENCE [LARGE SCALE GENOMIC DNA]</scope>
    <source>
        <strain evidence="12">ATCC 64411 / 73-15</strain>
    </source>
</reference>
<dbReference type="Proteomes" id="UP000011715">
    <property type="component" value="Unassembled WGS sequence"/>
</dbReference>
<reference evidence="10" key="2">
    <citation type="submission" date="2010-05" db="EMBL/GenBank/DDBJ databases">
        <title>The Genome Sequence of Magnaporthe poae strain ATCC 64411.</title>
        <authorList>
            <consortium name="The Broad Institute Genome Sequencing Platform"/>
            <consortium name="Broad Institute Genome Sequencing Center for Infectious Disease"/>
            <person name="Ma L.-J."/>
            <person name="Dead R."/>
            <person name="Young S."/>
            <person name="Zeng Q."/>
            <person name="Koehrsen M."/>
            <person name="Alvarado L."/>
            <person name="Berlin A."/>
            <person name="Chapman S.B."/>
            <person name="Chen Z."/>
            <person name="Freedman E."/>
            <person name="Gellesch M."/>
            <person name="Goldberg J."/>
            <person name="Griggs A."/>
            <person name="Gujja S."/>
            <person name="Heilman E.R."/>
            <person name="Heiman D."/>
            <person name="Hepburn T."/>
            <person name="Howarth C."/>
            <person name="Jen D."/>
            <person name="Larson L."/>
            <person name="Mehta T."/>
            <person name="Neiman D."/>
            <person name="Pearson M."/>
            <person name="Roberts A."/>
            <person name="Saif S."/>
            <person name="Shea T."/>
            <person name="Shenoy N."/>
            <person name="Sisk P."/>
            <person name="Stolte C."/>
            <person name="Sykes S."/>
            <person name="Walk T."/>
            <person name="White J."/>
            <person name="Yandava C."/>
            <person name="Haas B."/>
            <person name="Nusbaum C."/>
            <person name="Birren B."/>
        </authorList>
    </citation>
    <scope>NUCLEOTIDE SEQUENCE</scope>
    <source>
        <strain evidence="10">ATCC 64411</strain>
    </source>
</reference>
<feature type="compositionally biased region" description="Acidic residues" evidence="7">
    <location>
        <begin position="707"/>
        <end position="719"/>
    </location>
</feature>
<keyword evidence="12" id="KW-1185">Reference proteome</keyword>
<dbReference type="Pfam" id="PF00533">
    <property type="entry name" value="BRCT"/>
    <property type="match status" value="1"/>
</dbReference>
<dbReference type="InterPro" id="IPR011947">
    <property type="entry name" value="FCP1_euk"/>
</dbReference>
<evidence type="ECO:0000313" key="11">
    <source>
        <dbReference type="EnsemblFungi" id="MAPG_03694T0"/>
    </source>
</evidence>
<keyword evidence="3 6" id="KW-0539">Nucleus</keyword>
<comment type="function">
    <text evidence="6">This promotes the activity of RNA polymerase II.</text>
</comment>
<dbReference type="OrthoDB" id="10249888at2759"/>
<feature type="compositionally biased region" description="Low complexity" evidence="7">
    <location>
        <begin position="438"/>
        <end position="447"/>
    </location>
</feature>
<dbReference type="CDD" id="cd17729">
    <property type="entry name" value="BRCT_CTDP1"/>
    <property type="match status" value="1"/>
</dbReference>
<dbReference type="GO" id="GO:0008420">
    <property type="term" value="F:RNA polymerase II CTD heptapeptide repeat phosphatase activity"/>
    <property type="evidence" value="ECO:0007669"/>
    <property type="project" value="UniProtKB-UniRule"/>
</dbReference>
<protein>
    <recommendedName>
        <fullName evidence="6">RNA polymerase II subunit A C-terminal domain phosphatase</fullName>
        <ecNumber evidence="6">3.1.3.16</ecNumber>
    </recommendedName>
</protein>
<dbReference type="Gene3D" id="3.40.50.10190">
    <property type="entry name" value="BRCT domain"/>
    <property type="match status" value="1"/>
</dbReference>
<reference evidence="11" key="4">
    <citation type="journal article" date="2015" name="G3 (Bethesda)">
        <title>Genome sequences of three phytopathogenic species of the Magnaporthaceae family of fungi.</title>
        <authorList>
            <person name="Okagaki L.H."/>
            <person name="Nunes C.C."/>
            <person name="Sailsbery J."/>
            <person name="Clay B."/>
            <person name="Brown D."/>
            <person name="John T."/>
            <person name="Oh Y."/>
            <person name="Young N."/>
            <person name="Fitzgerald M."/>
            <person name="Haas B.J."/>
            <person name="Zeng Q."/>
            <person name="Young S."/>
            <person name="Adiconis X."/>
            <person name="Fan L."/>
            <person name="Levin J.Z."/>
            <person name="Mitchell T.K."/>
            <person name="Okubara P.A."/>
            <person name="Farman M.L."/>
            <person name="Kohn L.M."/>
            <person name="Birren B."/>
            <person name="Ma L.-J."/>
            <person name="Dean R.A."/>
        </authorList>
    </citation>
    <scope>NUCLEOTIDE SEQUENCE</scope>
    <source>
        <strain evidence="11">ATCC 64411 / 73-15</strain>
    </source>
</reference>
<dbReference type="SMART" id="SM00292">
    <property type="entry name" value="BRCT"/>
    <property type="match status" value="1"/>
</dbReference>
<dbReference type="SMART" id="SM00577">
    <property type="entry name" value="CPDc"/>
    <property type="match status" value="1"/>
</dbReference>
<feature type="domain" description="FCP1 homology" evidence="9">
    <location>
        <begin position="165"/>
        <end position="344"/>
    </location>
</feature>
<evidence type="ECO:0000313" key="12">
    <source>
        <dbReference type="Proteomes" id="UP000011715"/>
    </source>
</evidence>
<dbReference type="EnsemblFungi" id="MAPG_03694T0">
    <property type="protein sequence ID" value="MAPG_03694T0"/>
    <property type="gene ID" value="MAPG_03694"/>
</dbReference>
<feature type="compositionally biased region" description="Polar residues" evidence="7">
    <location>
        <begin position="720"/>
        <end position="738"/>
    </location>
</feature>